<gene>
    <name evidence="2" type="primary">gloB_2</name>
    <name evidence="2" type="ORF">SPSIL_045420</name>
</gene>
<evidence type="ECO:0000313" key="3">
    <source>
        <dbReference type="Proteomes" id="UP000216752"/>
    </source>
</evidence>
<dbReference type="EMBL" id="CP155573">
    <property type="protein sequence ID" value="XFO68319.1"/>
    <property type="molecule type" value="Genomic_DNA"/>
</dbReference>
<name>A0ABZ3IRJ8_9FIRM</name>
<evidence type="ECO:0000313" key="2">
    <source>
        <dbReference type="EMBL" id="XFO68319.1"/>
    </source>
</evidence>
<dbReference type="EC" id="3.1.2.6" evidence="2"/>
<dbReference type="InterPro" id="IPR001279">
    <property type="entry name" value="Metallo-B-lactamas"/>
</dbReference>
<dbReference type="Proteomes" id="UP000216752">
    <property type="component" value="Chromosome"/>
</dbReference>
<reference evidence="2" key="1">
    <citation type="submission" date="2024-05" db="EMBL/GenBank/DDBJ databases">
        <title>Isolation and characterization of Sporomusa carbonis sp. nov., a carboxydotrophic hydrogenogen in the genus of Sporomusa isolated from a charcoal burning pile.</title>
        <authorList>
            <person name="Boeer T."/>
            <person name="Rosenbaum F."/>
            <person name="Eysell L."/>
            <person name="Mueller V."/>
            <person name="Daniel R."/>
            <person name="Poehlein A."/>
        </authorList>
    </citation>
    <scope>NUCLEOTIDE SEQUENCE [LARGE SCALE GENOMIC DNA]</scope>
    <source>
        <strain evidence="2">DSM 10669</strain>
    </source>
</reference>
<keyword evidence="3" id="KW-1185">Reference proteome</keyword>
<dbReference type="InterPro" id="IPR036866">
    <property type="entry name" value="RibonucZ/Hydroxyglut_hydro"/>
</dbReference>
<proteinExistence type="predicted"/>
<dbReference type="Gene3D" id="3.60.15.10">
    <property type="entry name" value="Ribonuclease Z/Hydroxyacylglutathione hydrolase-like"/>
    <property type="match status" value="1"/>
</dbReference>
<dbReference type="Pfam" id="PF00753">
    <property type="entry name" value="Lactamase_B"/>
    <property type="match status" value="1"/>
</dbReference>
<dbReference type="SUPFAM" id="SSF56281">
    <property type="entry name" value="Metallo-hydrolase/oxidoreductase"/>
    <property type="match status" value="1"/>
</dbReference>
<protein>
    <submittedName>
        <fullName evidence="2">Hydroxyacylglutathione hydrolase</fullName>
        <ecNumber evidence="2">3.1.2.6</ecNumber>
    </submittedName>
</protein>
<sequence length="249" mass="27417">MNYLMSELTAGAYVIAVKDTHTWDVTSYTNMYVLQRPEQTILIDAGLKEYQTAIIPALAKIGIAPERVTHVLLTHGHHDHIEGAALFNKAKKVVHSADLSMIAPPLAPQFAAFTPQAGNFMYAVEDVDGLDIVLVNTHSPGSVAIFDQKSKALFVGDFFCYFGEDLPQGELVTASQRIKRGSCDYVAGQAAAPGQDFDKFMLGLGRLLSYQPEFFCTGHGVVLRQDIQTFLKNMWQSGTQKKKAKKDFA</sequence>
<keyword evidence="2" id="KW-0378">Hydrolase</keyword>
<dbReference type="SMART" id="SM00849">
    <property type="entry name" value="Lactamase_B"/>
    <property type="match status" value="1"/>
</dbReference>
<dbReference type="PANTHER" id="PTHR42951">
    <property type="entry name" value="METALLO-BETA-LACTAMASE DOMAIN-CONTAINING"/>
    <property type="match status" value="1"/>
</dbReference>
<dbReference type="RefSeq" id="WP_094604099.1">
    <property type="nucleotide sequence ID" value="NZ_CP155573.1"/>
</dbReference>
<dbReference type="InterPro" id="IPR050855">
    <property type="entry name" value="NDM-1-like"/>
</dbReference>
<evidence type="ECO:0000259" key="1">
    <source>
        <dbReference type="SMART" id="SM00849"/>
    </source>
</evidence>
<dbReference type="GO" id="GO:0004416">
    <property type="term" value="F:hydroxyacylglutathione hydrolase activity"/>
    <property type="evidence" value="ECO:0007669"/>
    <property type="project" value="UniProtKB-EC"/>
</dbReference>
<feature type="domain" description="Metallo-beta-lactamase" evidence="1">
    <location>
        <begin position="28"/>
        <end position="219"/>
    </location>
</feature>
<organism evidence="2 3">
    <name type="scientific">Sporomusa silvacetica DSM 10669</name>
    <dbReference type="NCBI Taxonomy" id="1123289"/>
    <lineage>
        <taxon>Bacteria</taxon>
        <taxon>Bacillati</taxon>
        <taxon>Bacillota</taxon>
        <taxon>Negativicutes</taxon>
        <taxon>Selenomonadales</taxon>
        <taxon>Sporomusaceae</taxon>
        <taxon>Sporomusa</taxon>
    </lineage>
</organism>
<accession>A0ABZ3IRJ8</accession>